<accession>A0A4Z2G4T8</accession>
<organism evidence="2 3">
    <name type="scientific">Liparis tanakae</name>
    <name type="common">Tanaka's snailfish</name>
    <dbReference type="NCBI Taxonomy" id="230148"/>
    <lineage>
        <taxon>Eukaryota</taxon>
        <taxon>Metazoa</taxon>
        <taxon>Chordata</taxon>
        <taxon>Craniata</taxon>
        <taxon>Vertebrata</taxon>
        <taxon>Euteleostomi</taxon>
        <taxon>Actinopterygii</taxon>
        <taxon>Neopterygii</taxon>
        <taxon>Teleostei</taxon>
        <taxon>Neoteleostei</taxon>
        <taxon>Acanthomorphata</taxon>
        <taxon>Eupercaria</taxon>
        <taxon>Perciformes</taxon>
        <taxon>Cottioidei</taxon>
        <taxon>Cottales</taxon>
        <taxon>Liparidae</taxon>
        <taxon>Liparis</taxon>
    </lineage>
</organism>
<proteinExistence type="predicted"/>
<sequence length="126" mass="13831">MTWRETGDAIRIGLPRERREPMTRGVLPAAFVRVAPPPPNPRTLENNTRANRKPSACTPPTLYHAAGRRPTSIAAVAIVLSQRSFSSGFLARKMWSSSLSLLHSLKAFFTLTLKSSSRPSTASRTS</sequence>
<feature type="region of interest" description="Disordered" evidence="1">
    <location>
        <begin position="32"/>
        <end position="64"/>
    </location>
</feature>
<name>A0A4Z2G4T8_9TELE</name>
<dbReference type="Proteomes" id="UP000314294">
    <property type="component" value="Unassembled WGS sequence"/>
</dbReference>
<comment type="caution">
    <text evidence="2">The sequence shown here is derived from an EMBL/GenBank/DDBJ whole genome shotgun (WGS) entry which is preliminary data.</text>
</comment>
<dbReference type="AlphaFoldDB" id="A0A4Z2G4T8"/>
<dbReference type="EMBL" id="SRLO01000724">
    <property type="protein sequence ID" value="TNN47804.1"/>
    <property type="molecule type" value="Genomic_DNA"/>
</dbReference>
<evidence type="ECO:0000256" key="1">
    <source>
        <dbReference type="SAM" id="MobiDB-lite"/>
    </source>
</evidence>
<evidence type="ECO:0000313" key="2">
    <source>
        <dbReference type="EMBL" id="TNN47804.1"/>
    </source>
</evidence>
<reference evidence="2 3" key="1">
    <citation type="submission" date="2019-03" db="EMBL/GenBank/DDBJ databases">
        <title>First draft genome of Liparis tanakae, snailfish: a comprehensive survey of snailfish specific genes.</title>
        <authorList>
            <person name="Kim W."/>
            <person name="Song I."/>
            <person name="Jeong J.-H."/>
            <person name="Kim D."/>
            <person name="Kim S."/>
            <person name="Ryu S."/>
            <person name="Song J.Y."/>
            <person name="Lee S.K."/>
        </authorList>
    </citation>
    <scope>NUCLEOTIDE SEQUENCE [LARGE SCALE GENOMIC DNA]</scope>
    <source>
        <tissue evidence="2">Muscle</tissue>
    </source>
</reference>
<evidence type="ECO:0000313" key="3">
    <source>
        <dbReference type="Proteomes" id="UP000314294"/>
    </source>
</evidence>
<protein>
    <submittedName>
        <fullName evidence="2">Uncharacterized protein</fullName>
    </submittedName>
</protein>
<gene>
    <name evidence="2" type="ORF">EYF80_042001</name>
</gene>
<keyword evidence="3" id="KW-1185">Reference proteome</keyword>